<dbReference type="EMBL" id="NMWU01000001">
    <property type="protein sequence ID" value="PLS32127.1"/>
    <property type="molecule type" value="Genomic_DNA"/>
</dbReference>
<dbReference type="Gene3D" id="3.30.420.40">
    <property type="match status" value="2"/>
</dbReference>
<dbReference type="OrthoDB" id="5174513at2"/>
<dbReference type="SUPFAM" id="SSF53067">
    <property type="entry name" value="Actin-like ATPase domain"/>
    <property type="match status" value="1"/>
</dbReference>
<dbReference type="Gene3D" id="1.10.10.10">
    <property type="entry name" value="Winged helix-like DNA-binding domain superfamily/Winged helix DNA-binding domain"/>
    <property type="match status" value="1"/>
</dbReference>
<dbReference type="InterPro" id="IPR000600">
    <property type="entry name" value="ROK"/>
</dbReference>
<evidence type="ECO:0000313" key="3">
    <source>
        <dbReference type="Proteomes" id="UP000235050"/>
    </source>
</evidence>
<name>A0A2N5JD29_9BIFI</name>
<reference evidence="2 3" key="1">
    <citation type="submission" date="2017-07" db="EMBL/GenBank/DDBJ databases">
        <title>Bifidobacterium novel species.</title>
        <authorList>
            <person name="Lugli G.A."/>
            <person name="Milani C."/>
            <person name="Duranti S."/>
            <person name="Mangifesta M."/>
        </authorList>
    </citation>
    <scope>NUCLEOTIDE SEQUENCE [LARGE SCALE GENOMIC DNA]</scope>
    <source>
        <strain evidence="3">Uis1B</strain>
    </source>
</reference>
<dbReference type="RefSeq" id="WP_101614355.1">
    <property type="nucleotide sequence ID" value="NZ_NMWU01000001.1"/>
</dbReference>
<evidence type="ECO:0000256" key="1">
    <source>
        <dbReference type="ARBA" id="ARBA00006479"/>
    </source>
</evidence>
<comment type="similarity">
    <text evidence="1">Belongs to the ROK (NagC/XylR) family.</text>
</comment>
<sequence length="407" mass="43661">MNSVSALPKLRLMGISPSASRSAAIQSDLCLLIASGKAPSKAALGRETGLPRTTISSYISMLMNKGILASSGVIAVDRGRPAEKLMINRQLGLLLIADLGARHANLAIADLNMNLLDHERLPLDVSAFEPREFLTTVCDRLWEMASESAPELPLRHCVLCIPARIDSSTHEPFRPPIMRGWDMFNVSQFITDQLGCPVTIENDVNLRALGEAAALEENHLPLIAVKIATGVGGGIIDESGRVFHGFDGSAGEIGHTCFDPTSTRRCACGKSGCLEASVSVPAMLETYRQHSGDTAPQSVEDLIDLLRAGDETAQQVVSEAGERIGQAIAFLCNVLNPRRVIVTGLIVEESDEMLTEIRTSVYKLARPLSTRNLSVKRGTLRSMAGVAGGIVLGTQRALSPELLFESD</sequence>
<dbReference type="Proteomes" id="UP000235050">
    <property type="component" value="Unassembled WGS sequence"/>
</dbReference>
<organism evidence="2 3">
    <name type="scientific">Bifidobacterium margollesii</name>
    <dbReference type="NCBI Taxonomy" id="2020964"/>
    <lineage>
        <taxon>Bacteria</taxon>
        <taxon>Bacillati</taxon>
        <taxon>Actinomycetota</taxon>
        <taxon>Actinomycetes</taxon>
        <taxon>Bifidobacteriales</taxon>
        <taxon>Bifidobacteriaceae</taxon>
        <taxon>Bifidobacterium</taxon>
    </lineage>
</organism>
<dbReference type="PANTHER" id="PTHR18964">
    <property type="entry name" value="ROK (REPRESSOR, ORF, KINASE) FAMILY"/>
    <property type="match status" value="1"/>
</dbReference>
<keyword evidence="3" id="KW-1185">Reference proteome</keyword>
<dbReference type="InterPro" id="IPR043129">
    <property type="entry name" value="ATPase_NBD"/>
</dbReference>
<dbReference type="Pfam" id="PF00480">
    <property type="entry name" value="ROK"/>
    <property type="match status" value="1"/>
</dbReference>
<dbReference type="PANTHER" id="PTHR18964:SF173">
    <property type="entry name" value="GLUCOKINASE"/>
    <property type="match status" value="1"/>
</dbReference>
<gene>
    <name evidence="2" type="ORF">Uis1B_0009</name>
</gene>
<accession>A0A2N5JD29</accession>
<protein>
    <submittedName>
        <fullName evidence="2">ROK family transcriptional regulator</fullName>
    </submittedName>
</protein>
<dbReference type="InterPro" id="IPR036388">
    <property type="entry name" value="WH-like_DNA-bd_sf"/>
</dbReference>
<dbReference type="AlphaFoldDB" id="A0A2N5JD29"/>
<proteinExistence type="inferred from homology"/>
<evidence type="ECO:0000313" key="2">
    <source>
        <dbReference type="EMBL" id="PLS32127.1"/>
    </source>
</evidence>
<comment type="caution">
    <text evidence="2">The sequence shown here is derived from an EMBL/GenBank/DDBJ whole genome shotgun (WGS) entry which is preliminary data.</text>
</comment>